<keyword evidence="2 4" id="KW-0687">Ribonucleoprotein</keyword>
<comment type="function">
    <text evidence="4 6">One of the primary rRNA binding proteins, it binds directly to 16S rRNA where it helps nucleate assembly of the platform of the 30S subunit by binding and bridging several RNA helices of the 16S rRNA.</text>
</comment>
<dbReference type="PROSITE" id="PS00362">
    <property type="entry name" value="RIBOSOMAL_S15"/>
    <property type="match status" value="1"/>
</dbReference>
<dbReference type="PANTHER" id="PTHR23321">
    <property type="entry name" value="RIBOSOMAL PROTEIN S15, BACTERIAL AND ORGANELLAR"/>
    <property type="match status" value="1"/>
</dbReference>
<keyword evidence="1 4" id="KW-0689">Ribosomal protein</keyword>
<dbReference type="InterPro" id="IPR009068">
    <property type="entry name" value="uS15_NS1_RNA-bd_sf"/>
</dbReference>
<dbReference type="SUPFAM" id="SSF47060">
    <property type="entry name" value="S15/NS1 RNA-binding domain"/>
    <property type="match status" value="1"/>
</dbReference>
<evidence type="ECO:0000256" key="5">
    <source>
        <dbReference type="RuleBase" id="RU003919"/>
    </source>
</evidence>
<evidence type="ECO:0000256" key="3">
    <source>
        <dbReference type="ARBA" id="ARBA00064542"/>
    </source>
</evidence>
<evidence type="ECO:0000256" key="6">
    <source>
        <dbReference type="RuleBase" id="RU004524"/>
    </source>
</evidence>
<proteinExistence type="inferred from homology"/>
<dbReference type="InterPro" id="IPR005290">
    <property type="entry name" value="Ribosomal_uS15_bac-type"/>
</dbReference>
<keyword evidence="8" id="KW-1185">Reference proteome</keyword>
<protein>
    <recommendedName>
        <fullName evidence="4">Small ribosomal subunit protein uS15</fullName>
    </recommendedName>
</protein>
<dbReference type="GO" id="GO:0006412">
    <property type="term" value="P:translation"/>
    <property type="evidence" value="ECO:0007669"/>
    <property type="project" value="UniProtKB-UniRule"/>
</dbReference>
<dbReference type="EMBL" id="CABFVA020000010">
    <property type="protein sequence ID" value="VVM04709.1"/>
    <property type="molecule type" value="Genomic_DNA"/>
</dbReference>
<dbReference type="GO" id="GO:0003735">
    <property type="term" value="F:structural constituent of ribosome"/>
    <property type="evidence" value="ECO:0007669"/>
    <property type="project" value="InterPro"/>
</dbReference>
<dbReference type="GO" id="GO:0022627">
    <property type="term" value="C:cytosolic small ribosomal subunit"/>
    <property type="evidence" value="ECO:0007669"/>
    <property type="project" value="TreeGrafter"/>
</dbReference>
<reference evidence="7 8" key="1">
    <citation type="submission" date="2019-09" db="EMBL/GenBank/DDBJ databases">
        <authorList>
            <person name="Cremers G."/>
        </authorList>
    </citation>
    <scope>NUCLEOTIDE SEQUENCE [LARGE SCALE GENOMIC DNA]</scope>
    <source>
        <strain evidence="7">4A</strain>
    </source>
</reference>
<dbReference type="FunFam" id="1.10.287.10:FF:000002">
    <property type="entry name" value="30S ribosomal protein S15"/>
    <property type="match status" value="1"/>
</dbReference>
<dbReference type="Gene3D" id="6.10.250.3130">
    <property type="match status" value="1"/>
</dbReference>
<evidence type="ECO:0000256" key="4">
    <source>
        <dbReference type="HAMAP-Rule" id="MF_01343"/>
    </source>
</evidence>
<dbReference type="Gene3D" id="1.10.287.10">
    <property type="entry name" value="S15/NS1, RNA-binding"/>
    <property type="match status" value="1"/>
</dbReference>
<dbReference type="InterPro" id="IPR000589">
    <property type="entry name" value="Ribosomal_uS15"/>
</dbReference>
<evidence type="ECO:0000313" key="7">
    <source>
        <dbReference type="EMBL" id="VVM04709.1"/>
    </source>
</evidence>
<evidence type="ECO:0000256" key="1">
    <source>
        <dbReference type="ARBA" id="ARBA00022980"/>
    </source>
</evidence>
<dbReference type="GO" id="GO:0019843">
    <property type="term" value="F:rRNA binding"/>
    <property type="evidence" value="ECO:0007669"/>
    <property type="project" value="UniProtKB-UniRule"/>
</dbReference>
<comment type="subunit">
    <text evidence="3 4">Part of the 30S ribosomal subunit. Forms a bridge to the 50S subunit in the 70S ribosome, contacting the 23S rRNA.</text>
</comment>
<dbReference type="NCBIfam" id="TIGR00952">
    <property type="entry name" value="S15_bact"/>
    <property type="match status" value="1"/>
</dbReference>
<dbReference type="AlphaFoldDB" id="A0A5E6M5W6"/>
<evidence type="ECO:0000313" key="8">
    <source>
        <dbReference type="Proteomes" id="UP000334923"/>
    </source>
</evidence>
<evidence type="ECO:0000256" key="2">
    <source>
        <dbReference type="ARBA" id="ARBA00023274"/>
    </source>
</evidence>
<dbReference type="Proteomes" id="UP000334923">
    <property type="component" value="Unassembled WGS sequence"/>
</dbReference>
<dbReference type="Pfam" id="PF00312">
    <property type="entry name" value="Ribosomal_S15"/>
    <property type="match status" value="1"/>
</dbReference>
<dbReference type="PANTHER" id="PTHR23321:SF26">
    <property type="entry name" value="SMALL RIBOSOMAL SUBUNIT PROTEIN US15M"/>
    <property type="match status" value="1"/>
</dbReference>
<organism evidence="7 8">
    <name type="scientific">Methylacidimicrobium tartarophylax</name>
    <dbReference type="NCBI Taxonomy" id="1041768"/>
    <lineage>
        <taxon>Bacteria</taxon>
        <taxon>Pseudomonadati</taxon>
        <taxon>Verrucomicrobiota</taxon>
        <taxon>Methylacidimicrobium</taxon>
    </lineage>
</organism>
<dbReference type="HAMAP" id="MF_01343_B">
    <property type="entry name" value="Ribosomal_uS15_B"/>
    <property type="match status" value="1"/>
</dbReference>
<dbReference type="SMART" id="SM01387">
    <property type="entry name" value="Ribosomal_S15"/>
    <property type="match status" value="1"/>
</dbReference>
<keyword evidence="4 6" id="KW-0699">rRNA-binding</keyword>
<sequence length="109" mass="12913">MRKQLANETSLHYLDSKKRKAMLDQEKKQEIITGFRRHDGDTGSATVQVALLTRRIQQLTDHLRQNQKDHSSRRGLLQMVSRRRKLLDYLNRTEPVSYRDLIGRLSLRK</sequence>
<gene>
    <name evidence="4 7" type="primary">rpsO</name>
    <name evidence="7" type="ORF">MAMT_00253</name>
</gene>
<keyword evidence="4 6" id="KW-0694">RNA-binding</keyword>
<comment type="similarity">
    <text evidence="4 5">Belongs to the universal ribosomal protein uS15 family.</text>
</comment>
<accession>A0A5E6M5W6</accession>
<comment type="function">
    <text evidence="4">Forms an intersubunit bridge (bridge B4) with the 23S rRNA of the 50S subunit in the ribosome.</text>
</comment>
<dbReference type="CDD" id="cd00353">
    <property type="entry name" value="Ribosomal_S15p_S13e"/>
    <property type="match status" value="1"/>
</dbReference>
<name>A0A5E6M5W6_9BACT</name>